<protein>
    <submittedName>
        <fullName evidence="5">Helix-turn-helix transcriptional regulator</fullName>
    </submittedName>
</protein>
<keyword evidence="1" id="KW-0805">Transcription regulation</keyword>
<evidence type="ECO:0000259" key="4">
    <source>
        <dbReference type="PROSITE" id="PS50043"/>
    </source>
</evidence>
<accession>A0A842HK17</accession>
<evidence type="ECO:0000313" key="5">
    <source>
        <dbReference type="EMBL" id="MBC2769029.1"/>
    </source>
</evidence>
<dbReference type="RefSeq" id="WP_185778829.1">
    <property type="nucleotide sequence ID" value="NZ_JACJUU010000002.1"/>
</dbReference>
<dbReference type="PRINTS" id="PR00038">
    <property type="entry name" value="HTHLUXR"/>
</dbReference>
<dbReference type="InterPro" id="IPR036388">
    <property type="entry name" value="WH-like_DNA-bd_sf"/>
</dbReference>
<feature type="domain" description="HTH luxR-type" evidence="4">
    <location>
        <begin position="201"/>
        <end position="265"/>
    </location>
</feature>
<keyword evidence="2" id="KW-0238">DNA-binding</keyword>
<dbReference type="CDD" id="cd06170">
    <property type="entry name" value="LuxR_C_like"/>
    <property type="match status" value="1"/>
</dbReference>
<dbReference type="EMBL" id="JACJUU010000002">
    <property type="protein sequence ID" value="MBC2769029.1"/>
    <property type="molecule type" value="Genomic_DNA"/>
</dbReference>
<evidence type="ECO:0000256" key="1">
    <source>
        <dbReference type="ARBA" id="ARBA00023015"/>
    </source>
</evidence>
<sequence length="269" mass="30008">MRAWSLGGVASGPDPTSEAVANIVAAIGEGDFSQRVLHQVNRVIPVGCWSVYRIGGDEPRMFLSGTYHRKDTTTGSWQAYLSGPHLADRTFAVTDVKAAGPLITHLTAEEIPTRAHRDKVYRQFDMSERLSVVEPQSRDTVFALNLYRYNGQGFFTDRELAAFETIAPSLLASVHRHLLLYPRAVALGNPLSLGSVRRSFETHRPDLTERELDVVARTVLGMSYEGIATDLGLKLPTIKTYRNRAFERLQISFRSELVRYYLTISAPAP</sequence>
<dbReference type="SUPFAM" id="SSF46894">
    <property type="entry name" value="C-terminal effector domain of the bipartite response regulators"/>
    <property type="match status" value="1"/>
</dbReference>
<dbReference type="PROSITE" id="PS50043">
    <property type="entry name" value="HTH_LUXR_2"/>
    <property type="match status" value="1"/>
</dbReference>
<dbReference type="Proteomes" id="UP000545386">
    <property type="component" value="Unassembled WGS sequence"/>
</dbReference>
<dbReference type="GO" id="GO:0003677">
    <property type="term" value="F:DNA binding"/>
    <property type="evidence" value="ECO:0007669"/>
    <property type="project" value="UniProtKB-KW"/>
</dbReference>
<dbReference type="GO" id="GO:0006355">
    <property type="term" value="P:regulation of DNA-templated transcription"/>
    <property type="evidence" value="ECO:0007669"/>
    <property type="project" value="InterPro"/>
</dbReference>
<dbReference type="AlphaFoldDB" id="A0A842HK17"/>
<keyword evidence="6" id="KW-1185">Reference proteome</keyword>
<comment type="caution">
    <text evidence="5">The sequence shown here is derived from an EMBL/GenBank/DDBJ whole genome shotgun (WGS) entry which is preliminary data.</text>
</comment>
<evidence type="ECO:0000256" key="3">
    <source>
        <dbReference type="ARBA" id="ARBA00023163"/>
    </source>
</evidence>
<reference evidence="5 6" key="1">
    <citation type="submission" date="2020-08" db="EMBL/GenBank/DDBJ databases">
        <title>Paraeoetvoesia sp. YC-7-48 draft genome sequence.</title>
        <authorList>
            <person name="Yao L."/>
        </authorList>
    </citation>
    <scope>NUCLEOTIDE SEQUENCE [LARGE SCALE GENOMIC DNA]</scope>
    <source>
        <strain evidence="6">YC-7-48</strain>
    </source>
</reference>
<dbReference type="InterPro" id="IPR016032">
    <property type="entry name" value="Sig_transdc_resp-reg_C-effctor"/>
</dbReference>
<gene>
    <name evidence="5" type="ORF">GTU67_03755</name>
</gene>
<evidence type="ECO:0000256" key="2">
    <source>
        <dbReference type="ARBA" id="ARBA00023125"/>
    </source>
</evidence>
<organism evidence="5 6">
    <name type="scientific">Pusillimonas minor</name>
    <dbReference type="NCBI Taxonomy" id="2697024"/>
    <lineage>
        <taxon>Bacteria</taxon>
        <taxon>Pseudomonadati</taxon>
        <taxon>Pseudomonadota</taxon>
        <taxon>Betaproteobacteria</taxon>
        <taxon>Burkholderiales</taxon>
        <taxon>Alcaligenaceae</taxon>
        <taxon>Pusillimonas</taxon>
    </lineage>
</organism>
<dbReference type="PANTHER" id="PTHR44688">
    <property type="entry name" value="DNA-BINDING TRANSCRIPTIONAL ACTIVATOR DEVR_DOSR"/>
    <property type="match status" value="1"/>
</dbReference>
<dbReference type="Gene3D" id="1.10.10.10">
    <property type="entry name" value="Winged helix-like DNA-binding domain superfamily/Winged helix DNA-binding domain"/>
    <property type="match status" value="1"/>
</dbReference>
<dbReference type="InterPro" id="IPR000792">
    <property type="entry name" value="Tscrpt_reg_LuxR_C"/>
</dbReference>
<dbReference type="PANTHER" id="PTHR44688:SF16">
    <property type="entry name" value="DNA-BINDING TRANSCRIPTIONAL ACTIVATOR DEVR_DOSR"/>
    <property type="match status" value="1"/>
</dbReference>
<dbReference type="SMART" id="SM00421">
    <property type="entry name" value="HTH_LUXR"/>
    <property type="match status" value="1"/>
</dbReference>
<dbReference type="PROSITE" id="PS00622">
    <property type="entry name" value="HTH_LUXR_1"/>
    <property type="match status" value="1"/>
</dbReference>
<name>A0A842HK17_9BURK</name>
<proteinExistence type="predicted"/>
<evidence type="ECO:0000313" key="6">
    <source>
        <dbReference type="Proteomes" id="UP000545386"/>
    </source>
</evidence>
<keyword evidence="3" id="KW-0804">Transcription</keyword>
<dbReference type="Pfam" id="PF00196">
    <property type="entry name" value="GerE"/>
    <property type="match status" value="1"/>
</dbReference>